<dbReference type="Proteomes" id="UP001194746">
    <property type="component" value="Unassembled WGS sequence"/>
</dbReference>
<evidence type="ECO:0000313" key="3">
    <source>
        <dbReference type="Proteomes" id="UP001194746"/>
    </source>
</evidence>
<sequence length="125" mass="12925">MKLSIFVPLTITLASSASAWIVNDYAKVTDCDVIPDGSFRSYEGSGRGTCHSFGSGDATTTCSVHSNGGRDVTEGCPKDISVSASVLVREAPNCIFYPELGCQGSAKVIASGTCVAGAFKSFNCP</sequence>
<dbReference type="EMBL" id="VCAU01000158">
    <property type="protein sequence ID" value="KAF9883565.1"/>
    <property type="molecule type" value="Genomic_DNA"/>
</dbReference>
<proteinExistence type="predicted"/>
<gene>
    <name evidence="2" type="ORF">FE257_003164</name>
</gene>
<keyword evidence="3" id="KW-1185">Reference proteome</keyword>
<feature type="chain" id="PRO_5042034206" evidence="1">
    <location>
        <begin position="20"/>
        <end position="125"/>
    </location>
</feature>
<accession>A0AAD4CBT7</accession>
<evidence type="ECO:0000313" key="2">
    <source>
        <dbReference type="EMBL" id="KAF9883565.1"/>
    </source>
</evidence>
<dbReference type="AlphaFoldDB" id="A0AAD4CBT7"/>
<keyword evidence="1" id="KW-0732">Signal</keyword>
<name>A0AAD4CBT7_ASPNN</name>
<reference evidence="2" key="1">
    <citation type="journal article" date="2019" name="Beilstein J. Org. Chem.">
        <title>Nanangenines: drimane sesquiterpenoids as the dominant metabolite cohort of a novel Australian fungus, Aspergillus nanangensis.</title>
        <authorList>
            <person name="Lacey H.J."/>
            <person name="Gilchrist C.L.M."/>
            <person name="Crombie A."/>
            <person name="Kalaitzis J.A."/>
            <person name="Vuong D."/>
            <person name="Rutledge P.J."/>
            <person name="Turner P."/>
            <person name="Pitt J.I."/>
            <person name="Lacey E."/>
            <person name="Chooi Y.H."/>
            <person name="Piggott A.M."/>
        </authorList>
    </citation>
    <scope>NUCLEOTIDE SEQUENCE</scope>
    <source>
        <strain evidence="2">MST-FP2251</strain>
    </source>
</reference>
<evidence type="ECO:0000256" key="1">
    <source>
        <dbReference type="SAM" id="SignalP"/>
    </source>
</evidence>
<comment type="caution">
    <text evidence="2">The sequence shown here is derived from an EMBL/GenBank/DDBJ whole genome shotgun (WGS) entry which is preliminary data.</text>
</comment>
<feature type="signal peptide" evidence="1">
    <location>
        <begin position="1"/>
        <end position="19"/>
    </location>
</feature>
<organism evidence="2 3">
    <name type="scientific">Aspergillus nanangensis</name>
    <dbReference type="NCBI Taxonomy" id="2582783"/>
    <lineage>
        <taxon>Eukaryota</taxon>
        <taxon>Fungi</taxon>
        <taxon>Dikarya</taxon>
        <taxon>Ascomycota</taxon>
        <taxon>Pezizomycotina</taxon>
        <taxon>Eurotiomycetes</taxon>
        <taxon>Eurotiomycetidae</taxon>
        <taxon>Eurotiales</taxon>
        <taxon>Aspergillaceae</taxon>
        <taxon>Aspergillus</taxon>
        <taxon>Aspergillus subgen. Circumdati</taxon>
    </lineage>
</organism>
<protein>
    <submittedName>
        <fullName evidence="2">Uncharacterized protein</fullName>
    </submittedName>
</protein>
<reference evidence="2" key="2">
    <citation type="submission" date="2020-02" db="EMBL/GenBank/DDBJ databases">
        <authorList>
            <person name="Gilchrist C.L.M."/>
            <person name="Chooi Y.-H."/>
        </authorList>
    </citation>
    <scope>NUCLEOTIDE SEQUENCE</scope>
    <source>
        <strain evidence="2">MST-FP2251</strain>
    </source>
</reference>